<dbReference type="RefSeq" id="WP_368803444.1">
    <property type="nucleotide sequence ID" value="NZ_JAZHFV010000004.1"/>
</dbReference>
<accession>A0ABV3WWJ8</accession>
<dbReference type="Proteomes" id="UP001559025">
    <property type="component" value="Unassembled WGS sequence"/>
</dbReference>
<keyword evidence="1" id="KW-0732">Signal</keyword>
<feature type="chain" id="PRO_5046908447" description="Twin-arginine translocation signal domain-containing protein" evidence="1">
    <location>
        <begin position="31"/>
        <end position="275"/>
    </location>
</feature>
<protein>
    <recommendedName>
        <fullName evidence="4">Twin-arginine translocation signal domain-containing protein</fullName>
    </recommendedName>
</protein>
<proteinExistence type="predicted"/>
<dbReference type="InterPro" id="IPR006311">
    <property type="entry name" value="TAT_signal"/>
</dbReference>
<evidence type="ECO:0008006" key="4">
    <source>
        <dbReference type="Google" id="ProtNLM"/>
    </source>
</evidence>
<evidence type="ECO:0000256" key="1">
    <source>
        <dbReference type="SAM" id="SignalP"/>
    </source>
</evidence>
<organism evidence="2 3">
    <name type="scientific">Neoaquamicrobium sediminum</name>
    <dbReference type="NCBI Taxonomy" id="1849104"/>
    <lineage>
        <taxon>Bacteria</taxon>
        <taxon>Pseudomonadati</taxon>
        <taxon>Pseudomonadota</taxon>
        <taxon>Alphaproteobacteria</taxon>
        <taxon>Hyphomicrobiales</taxon>
        <taxon>Phyllobacteriaceae</taxon>
        <taxon>Neoaquamicrobium</taxon>
    </lineage>
</organism>
<comment type="caution">
    <text evidence="2">The sequence shown here is derived from an EMBL/GenBank/DDBJ whole genome shotgun (WGS) entry which is preliminary data.</text>
</comment>
<name>A0ABV3WWJ8_9HYPH</name>
<gene>
    <name evidence="2" type="ORF">V1479_14110</name>
</gene>
<sequence length="275" mass="29578">MQTITRRHFLRNTAAAGAVGTAAAAPAAVAAVAAPMGQGTVAAPSENPKLLAAHEAVLAADAELQAARDALEWLVDEYRHLWPLAPEEILGAANASPYLRGDAVLETDLAGRPLPRDTAPLTKRLSKCFRQTNEKTCFQLDTAIDLQERVNSFRALKPTGRTPRALARNRAWIQEARRKFETALQLAIQYEAETARLRNVSGVEGVKMHVATAIQKRDSAVAALCKQTAFTTAGVALKAEAVQMLLPSLFSKFGEGTDAFDALINTLTRVSVPQV</sequence>
<keyword evidence="3" id="KW-1185">Reference proteome</keyword>
<dbReference type="PROSITE" id="PS51318">
    <property type="entry name" value="TAT"/>
    <property type="match status" value="1"/>
</dbReference>
<reference evidence="2 3" key="1">
    <citation type="submission" date="2024-01" db="EMBL/GenBank/DDBJ databases">
        <title>New evidence supports the origin of RcGTA from prophage.</title>
        <authorList>
            <person name="Xu Y."/>
            <person name="Liu B."/>
            <person name="Chen F."/>
        </authorList>
    </citation>
    <scope>NUCLEOTIDE SEQUENCE [LARGE SCALE GENOMIC DNA]</scope>
    <source>
        <strain evidence="2 3">CBW1107-2</strain>
    </source>
</reference>
<dbReference type="EMBL" id="JAZHFV010000004">
    <property type="protein sequence ID" value="MEX4008444.1"/>
    <property type="molecule type" value="Genomic_DNA"/>
</dbReference>
<evidence type="ECO:0000313" key="3">
    <source>
        <dbReference type="Proteomes" id="UP001559025"/>
    </source>
</evidence>
<evidence type="ECO:0000313" key="2">
    <source>
        <dbReference type="EMBL" id="MEX4008444.1"/>
    </source>
</evidence>
<feature type="signal peptide" evidence="1">
    <location>
        <begin position="1"/>
        <end position="30"/>
    </location>
</feature>